<evidence type="ECO:0000313" key="10">
    <source>
        <dbReference type="EMBL" id="NEN05069.1"/>
    </source>
</evidence>
<reference evidence="10 11" key="1">
    <citation type="journal article" date="2014" name="J. Microbiol.">
        <title>Diaminobutyricibacter tongyongensis gen. nov., sp. nov. and Homoserinibacter gongjuensis gen. nov., sp. nov. belong to the family Microbacteriaceae.</title>
        <authorList>
            <person name="Kim S.J."/>
            <person name="Ahn J.H."/>
            <person name="Weon H.Y."/>
            <person name="Hamada M."/>
            <person name="Suzuki K."/>
            <person name="Kwon S.W."/>
        </authorList>
    </citation>
    <scope>NUCLEOTIDE SEQUENCE [LARGE SCALE GENOMIC DNA]</scope>
    <source>
        <strain evidence="10 11">NBRC 108724</strain>
    </source>
</reference>
<dbReference type="CDD" id="cd06582">
    <property type="entry name" value="TM_PBP1_LivH_like"/>
    <property type="match status" value="1"/>
</dbReference>
<evidence type="ECO:0000313" key="11">
    <source>
        <dbReference type="Proteomes" id="UP000474967"/>
    </source>
</evidence>
<keyword evidence="2" id="KW-0813">Transport</keyword>
<evidence type="ECO:0000256" key="6">
    <source>
        <dbReference type="ARBA" id="ARBA00022989"/>
    </source>
</evidence>
<accession>A0A6L9XUJ4</accession>
<evidence type="ECO:0000256" key="5">
    <source>
        <dbReference type="ARBA" id="ARBA00022970"/>
    </source>
</evidence>
<evidence type="ECO:0000256" key="8">
    <source>
        <dbReference type="ARBA" id="ARBA00037998"/>
    </source>
</evidence>
<evidence type="ECO:0000256" key="4">
    <source>
        <dbReference type="ARBA" id="ARBA00022692"/>
    </source>
</evidence>
<gene>
    <name evidence="10" type="ORF">G3T36_04210</name>
</gene>
<dbReference type="GO" id="GO:0006865">
    <property type="term" value="P:amino acid transport"/>
    <property type="evidence" value="ECO:0007669"/>
    <property type="project" value="UniProtKB-KW"/>
</dbReference>
<evidence type="ECO:0000256" key="2">
    <source>
        <dbReference type="ARBA" id="ARBA00022448"/>
    </source>
</evidence>
<feature type="transmembrane region" description="Helical" evidence="9">
    <location>
        <begin position="29"/>
        <end position="50"/>
    </location>
</feature>
<keyword evidence="6 9" id="KW-1133">Transmembrane helix</keyword>
<dbReference type="Proteomes" id="UP000474967">
    <property type="component" value="Unassembled WGS sequence"/>
</dbReference>
<feature type="transmembrane region" description="Helical" evidence="9">
    <location>
        <begin position="140"/>
        <end position="160"/>
    </location>
</feature>
<dbReference type="EMBL" id="JAAGWY010000001">
    <property type="protein sequence ID" value="NEN05069.1"/>
    <property type="molecule type" value="Genomic_DNA"/>
</dbReference>
<feature type="transmembrane region" description="Helical" evidence="9">
    <location>
        <begin position="62"/>
        <end position="83"/>
    </location>
</feature>
<evidence type="ECO:0000256" key="9">
    <source>
        <dbReference type="SAM" id="Phobius"/>
    </source>
</evidence>
<feature type="transmembrane region" description="Helical" evidence="9">
    <location>
        <begin position="257"/>
        <end position="278"/>
    </location>
</feature>
<keyword evidence="11" id="KW-1185">Reference proteome</keyword>
<comment type="caution">
    <text evidence="10">The sequence shown here is derived from an EMBL/GenBank/DDBJ whole genome shotgun (WGS) entry which is preliminary data.</text>
</comment>
<protein>
    <submittedName>
        <fullName evidence="10">Branched-chain amino acid ABC transporter permease</fullName>
    </submittedName>
</protein>
<dbReference type="PANTHER" id="PTHR11795:SF445">
    <property type="entry name" value="AMINO ACID ABC TRANSPORTER PERMEASE PROTEIN"/>
    <property type="match status" value="1"/>
</dbReference>
<dbReference type="GO" id="GO:0022857">
    <property type="term" value="F:transmembrane transporter activity"/>
    <property type="evidence" value="ECO:0007669"/>
    <property type="project" value="InterPro"/>
</dbReference>
<evidence type="ECO:0000256" key="1">
    <source>
        <dbReference type="ARBA" id="ARBA00004651"/>
    </source>
</evidence>
<keyword evidence="7 9" id="KW-0472">Membrane</keyword>
<organism evidence="10 11">
    <name type="scientific">Leifsonia tongyongensis</name>
    <dbReference type="NCBI Taxonomy" id="1268043"/>
    <lineage>
        <taxon>Bacteria</taxon>
        <taxon>Bacillati</taxon>
        <taxon>Actinomycetota</taxon>
        <taxon>Actinomycetes</taxon>
        <taxon>Micrococcales</taxon>
        <taxon>Microbacteriaceae</taxon>
        <taxon>Leifsonia</taxon>
    </lineage>
</organism>
<dbReference type="InterPro" id="IPR001851">
    <property type="entry name" value="ABC_transp_permease"/>
</dbReference>
<name>A0A6L9XUJ4_9MICO</name>
<dbReference type="Pfam" id="PF02653">
    <property type="entry name" value="BPD_transp_2"/>
    <property type="match status" value="1"/>
</dbReference>
<keyword evidence="3" id="KW-1003">Cell membrane</keyword>
<dbReference type="AlphaFoldDB" id="A0A6L9XUJ4"/>
<feature type="transmembrane region" description="Helical" evidence="9">
    <location>
        <begin position="95"/>
        <end position="119"/>
    </location>
</feature>
<evidence type="ECO:0000256" key="3">
    <source>
        <dbReference type="ARBA" id="ARBA00022475"/>
    </source>
</evidence>
<keyword evidence="4 9" id="KW-0812">Transmembrane</keyword>
<dbReference type="PANTHER" id="PTHR11795">
    <property type="entry name" value="BRANCHED-CHAIN AMINO ACID TRANSPORT SYSTEM PERMEASE PROTEIN LIVH"/>
    <property type="match status" value="1"/>
</dbReference>
<dbReference type="RefSeq" id="WP_163288151.1">
    <property type="nucleotide sequence ID" value="NZ_JAAGWY010000001.1"/>
</dbReference>
<comment type="subcellular location">
    <subcellularLocation>
        <location evidence="1">Cell membrane</location>
        <topology evidence="1">Multi-pass membrane protein</topology>
    </subcellularLocation>
</comment>
<keyword evidence="5" id="KW-0029">Amino-acid transport</keyword>
<comment type="similarity">
    <text evidence="8">Belongs to the binding-protein-dependent transport system permease family. LivHM subfamily.</text>
</comment>
<feature type="transmembrane region" description="Helical" evidence="9">
    <location>
        <begin position="226"/>
        <end position="251"/>
    </location>
</feature>
<feature type="transmembrane region" description="Helical" evidence="9">
    <location>
        <begin position="191"/>
        <end position="214"/>
    </location>
</feature>
<evidence type="ECO:0000256" key="7">
    <source>
        <dbReference type="ARBA" id="ARBA00023136"/>
    </source>
</evidence>
<dbReference type="InterPro" id="IPR052157">
    <property type="entry name" value="BCAA_transport_permease"/>
</dbReference>
<proteinExistence type="inferred from homology"/>
<dbReference type="GO" id="GO:0005886">
    <property type="term" value="C:plasma membrane"/>
    <property type="evidence" value="ECO:0007669"/>
    <property type="project" value="UniProtKB-SubCell"/>
</dbReference>
<sequence>MHALIQAIILGILTGGVYALMASGQTLIFGIMKVVNLAQGALVVLGAYLTYTLFTTLGMDPFVSILVTTPILFLVGIGIQWALLRPLHGDDVAQLSLLVTFAVALAVEGVLSFSYGATLTNVQPTYANTSWTVLTYQVSSVRFVAFILSLVMLGLLYLLLQRTKFGRSVRATVQNPMSAQLLGVSSKRVSAIGFGIGSATAAAGGAVFGMLNSFNPGSHYDLISRLLTIVVLGGLGSIGGAVVAALIMGVASSVVSALASPIWSDFTFFIVLLLVLLLRPRGLFGAKTRGAL</sequence>